<dbReference type="Proteomes" id="UP001596287">
    <property type="component" value="Unassembled WGS sequence"/>
</dbReference>
<keyword evidence="2" id="KW-1185">Reference proteome</keyword>
<accession>A0ABW1PJ48</accession>
<evidence type="ECO:0000313" key="1">
    <source>
        <dbReference type="EMBL" id="MFC6095234.1"/>
    </source>
</evidence>
<sequence>MSRSYMENYILRNYGVVFKYFKNEDDFTQIHFKTEVTYKGELKDGNHYFVINKKKVFINGMAPDLLVEQMAESAGSCLYPMEIITNSQGPFEEIANYEEIKKKWDLKKIEFQNYYEGEIAEKIIKKLDIIYSSKTKLEIAMKDDLFLTLFFMPIYRKHVDRVANYEIEIVFIPFEQPISFQIIQEVKPYLSKSNKQLLNLKGYCDQAINSQPELELDYKIDNETKSLSSIIGSVDLKIAKNSVNKIEIEIIQLFEN</sequence>
<dbReference type="RefSeq" id="WP_379789844.1">
    <property type="nucleotide sequence ID" value="NZ_JBHSQB010000003.1"/>
</dbReference>
<protein>
    <submittedName>
        <fullName evidence="1">Uncharacterized protein</fullName>
    </submittedName>
</protein>
<reference evidence="2" key="1">
    <citation type="journal article" date="2019" name="Int. J. Syst. Evol. Microbiol.">
        <title>The Global Catalogue of Microorganisms (GCM) 10K type strain sequencing project: providing services to taxonomists for standard genome sequencing and annotation.</title>
        <authorList>
            <consortium name="The Broad Institute Genomics Platform"/>
            <consortium name="The Broad Institute Genome Sequencing Center for Infectious Disease"/>
            <person name="Wu L."/>
            <person name="Ma J."/>
        </authorList>
    </citation>
    <scope>NUCLEOTIDE SEQUENCE [LARGE SCALE GENOMIC DNA]</scope>
    <source>
        <strain evidence="2">CCUG 49679</strain>
    </source>
</reference>
<name>A0ABW1PJ48_9FLAO</name>
<proteinExistence type="predicted"/>
<comment type="caution">
    <text evidence="1">The sequence shown here is derived from an EMBL/GenBank/DDBJ whole genome shotgun (WGS) entry which is preliminary data.</text>
</comment>
<organism evidence="1 2">
    <name type="scientific">Flavobacterium qiangtangense</name>
    <dbReference type="NCBI Taxonomy" id="1442595"/>
    <lineage>
        <taxon>Bacteria</taxon>
        <taxon>Pseudomonadati</taxon>
        <taxon>Bacteroidota</taxon>
        <taxon>Flavobacteriia</taxon>
        <taxon>Flavobacteriales</taxon>
        <taxon>Flavobacteriaceae</taxon>
        <taxon>Flavobacterium</taxon>
    </lineage>
</organism>
<evidence type="ECO:0000313" key="2">
    <source>
        <dbReference type="Proteomes" id="UP001596287"/>
    </source>
</evidence>
<gene>
    <name evidence="1" type="ORF">ACFPVY_01125</name>
</gene>
<dbReference type="EMBL" id="JBHSQB010000003">
    <property type="protein sequence ID" value="MFC6095234.1"/>
    <property type="molecule type" value="Genomic_DNA"/>
</dbReference>